<name>A0AAV8RQ23_ENSVE</name>
<organism evidence="1 2">
    <name type="scientific">Ensete ventricosum</name>
    <name type="common">Abyssinian banana</name>
    <name type="synonym">Musa ensete</name>
    <dbReference type="NCBI Taxonomy" id="4639"/>
    <lineage>
        <taxon>Eukaryota</taxon>
        <taxon>Viridiplantae</taxon>
        <taxon>Streptophyta</taxon>
        <taxon>Embryophyta</taxon>
        <taxon>Tracheophyta</taxon>
        <taxon>Spermatophyta</taxon>
        <taxon>Magnoliopsida</taxon>
        <taxon>Liliopsida</taxon>
        <taxon>Zingiberales</taxon>
        <taxon>Musaceae</taxon>
        <taxon>Ensete</taxon>
    </lineage>
</organism>
<keyword evidence="2" id="KW-1185">Reference proteome</keyword>
<evidence type="ECO:0000313" key="2">
    <source>
        <dbReference type="Proteomes" id="UP001222027"/>
    </source>
</evidence>
<evidence type="ECO:0000313" key="1">
    <source>
        <dbReference type="EMBL" id="KAJ8504796.1"/>
    </source>
</evidence>
<proteinExistence type="predicted"/>
<gene>
    <name evidence="1" type="ORF">OPV22_005682</name>
</gene>
<dbReference type="Proteomes" id="UP001222027">
    <property type="component" value="Unassembled WGS sequence"/>
</dbReference>
<protein>
    <submittedName>
        <fullName evidence="1">Uncharacterized protein</fullName>
    </submittedName>
</protein>
<sequence>MYPRVSCYPEVGAVDLGGFAAFVLVRHGPPSVHCTPLTGGGVLDVKQFMWPPKSQPSRRIKEPRELNPSLGAYKQLRVFIGVTQS</sequence>
<dbReference type="AlphaFoldDB" id="A0AAV8RQ23"/>
<dbReference type="EMBL" id="JAQQAF010000002">
    <property type="protein sequence ID" value="KAJ8504796.1"/>
    <property type="molecule type" value="Genomic_DNA"/>
</dbReference>
<comment type="caution">
    <text evidence="1">The sequence shown here is derived from an EMBL/GenBank/DDBJ whole genome shotgun (WGS) entry which is preliminary data.</text>
</comment>
<reference evidence="1 2" key="1">
    <citation type="submission" date="2022-12" db="EMBL/GenBank/DDBJ databases">
        <title>Chromosome-scale assembly of the Ensete ventricosum genome.</title>
        <authorList>
            <person name="Dussert Y."/>
            <person name="Stocks J."/>
            <person name="Wendawek A."/>
            <person name="Woldeyes F."/>
            <person name="Nichols R.A."/>
            <person name="Borrell J.S."/>
        </authorList>
    </citation>
    <scope>NUCLEOTIDE SEQUENCE [LARGE SCALE GENOMIC DNA]</scope>
    <source>
        <strain evidence="2">cv. Maze</strain>
        <tissue evidence="1">Seeds</tissue>
    </source>
</reference>
<accession>A0AAV8RQ23</accession>